<evidence type="ECO:0000256" key="1">
    <source>
        <dbReference type="SAM" id="MobiDB-lite"/>
    </source>
</evidence>
<dbReference type="Proteomes" id="UP000604046">
    <property type="component" value="Unassembled WGS sequence"/>
</dbReference>
<reference evidence="2" key="1">
    <citation type="submission" date="2021-02" db="EMBL/GenBank/DDBJ databases">
        <authorList>
            <person name="Dougan E. K."/>
            <person name="Rhodes N."/>
            <person name="Thang M."/>
            <person name="Chan C."/>
        </authorList>
    </citation>
    <scope>NUCLEOTIDE SEQUENCE</scope>
</reference>
<sequence>MSLEGENDFTGKLRLPLPPTFSGKPAEWEEWSWKFRAYLSMFDAQAARYLEQHENDEAPLTDEALEVHVLTEEGVAALDQTATAGRVTFSRKLHYLLANLTSESALLVVRQNYDSNGFETWRRLVKKFALPDAARHVSLLTQLLDFRFGSHTFEQDFNTWETIKTKYERQTGHVSANCPLGRVSAVDENATLDGSFEDWSVDDTWQVGDFEEEWWSDDLVAAVGLGWSDEEWWPAWDDGWSSTWSDWNDDTWSVVSPPPAVEKATSAPPSHAAEPKATSGAPVSAVTLGTPPARLSSAAKPKATPKATSKASGLAIAAITLGSMFAGTQSCFVSPTCDASLDCMLSGSIVFDGFGRSLGARSDVATWQLSPVCDLPLKNEANQTSLSNPTSLSDWGLEHLSSTFYDPYLAEHEVAVASVETGLETWILFDSGAAANCCPPDFAPDFPLLKLEERAPPLKSISGQTLQIYGRKLVAFELDGQRLWLNFYVCDVPYSVISVARLLQQGCKAVLTSEGSQLEGPTGATFPVTRHGSLLFLCPTLAEFDPNEYADFSKGFHEQFAVRPPPGLVAPTLKPTYYHADSWVLDEANATLTRLHKRGRATLFSPEGTKDRPVELKDLTGERVTVMNFEDGSSKTLNDDWRKSDDPRAKQDKYFKGKTVFKLASKPTGRRLVGKQSTLPRPEVHVEMPPPVPSSRTSTQKLSPEVVLRDHGEYADTFRKRVFDLVADEAVDPMKGLENFVKRSLDDVDPQTNEAYTHDTWVQLPTMWIRLHRQPRKNLFVPSERSEGGPNLSELSKARVTIQLDDHGSMKVDEDDWTLEGADRDVVEPFACGGATCFEKRDLYVKEIPEVAEPDLFETSARRPRGLPAPSEPTLTERKEHELTHLPFRSWCPICVRAKSKQNHSRTLKTKQPVVQLDYCFLGDNPEEPQVTLLTAVDLLSGMGLSCVVPAKGTKVETDHFVFPPQQPRPGENLVEPPDDPDAIPENLGNAGDLAQELEQDMLRELQSTSETRTAADLPVPEGPMDAEELAERQDKRSHEEPTSSAERASSEPATSRRRVGVTTERKRDTSEVPEAATKVQRISSLVRSPDQQMRIFDLRISAVTTKQAGMSTCKPAPSPGTDALKKVSETAEALNPEEHKRYRKLVGQLLWMCNLRMDIMYAVKELSRGLASPTTDHWAKLKHLLRYLAGTKEYVQELRPNIRLSEKAAQNWWLVQPTFPAGETLLGLRDLAIEEAQRWTLEMHQRAFVQDTYASFSTFSNFWRHEVFMSILFSGLQKERLTIRQLLLIPRDPRTNFLLVVPLLFVLFPGLYHPGSRQYPGLYHSVHGPPLYFTFELQWITSLAIEMLGVHLFSPQEINFMPWTCYIVLPRSTWARLMQRLVTQRVLVITPADLVWTSGMLNVGFSLRSTLLFTIFNFQFHPGRAEYQESFVALGFSISGQTFGAMMSSGGNIWNRRYRDYFIKLPLLQLFHPAEIATLVSFTCTNQALTFARLGEMYHNFIQAETHLWLGHIPLHKAWLRPGEAELGDDETVDPHLVRRMMQYDLHRPKF</sequence>
<accession>A0A812NZH5</accession>
<feature type="region of interest" description="Disordered" evidence="1">
    <location>
        <begin position="682"/>
        <end position="703"/>
    </location>
</feature>
<proteinExistence type="predicted"/>
<name>A0A812NZH5_9DINO</name>
<feature type="compositionally biased region" description="Polar residues" evidence="1">
    <location>
        <begin position="1043"/>
        <end position="1054"/>
    </location>
</feature>
<feature type="region of interest" description="Disordered" evidence="1">
    <location>
        <begin position="1009"/>
        <end position="1080"/>
    </location>
</feature>
<evidence type="ECO:0000313" key="3">
    <source>
        <dbReference type="Proteomes" id="UP000604046"/>
    </source>
</evidence>
<keyword evidence="3" id="KW-1185">Reference proteome</keyword>
<dbReference type="PANTHER" id="PTHR11439:SF483">
    <property type="entry name" value="PEPTIDE SYNTHASE GLIP-LIKE, PUTATIVE (AFU_ORTHOLOGUE AFUA_3G12920)-RELATED"/>
    <property type="match status" value="1"/>
</dbReference>
<dbReference type="PANTHER" id="PTHR11439">
    <property type="entry name" value="GAG-POL-RELATED RETROTRANSPOSON"/>
    <property type="match status" value="1"/>
</dbReference>
<feature type="region of interest" description="Disordered" evidence="1">
    <location>
        <begin position="961"/>
        <end position="989"/>
    </location>
</feature>
<feature type="compositionally biased region" description="Low complexity" evidence="1">
    <location>
        <begin position="296"/>
        <end position="305"/>
    </location>
</feature>
<feature type="compositionally biased region" description="Basic and acidic residues" evidence="1">
    <location>
        <begin position="1030"/>
        <end position="1042"/>
    </location>
</feature>
<protein>
    <submittedName>
        <fullName evidence="2">RE2 protein</fullName>
    </submittedName>
</protein>
<dbReference type="OrthoDB" id="413361at2759"/>
<evidence type="ECO:0000313" key="2">
    <source>
        <dbReference type="EMBL" id="CAE7310764.1"/>
    </source>
</evidence>
<dbReference type="EMBL" id="CAJNDS010002079">
    <property type="protein sequence ID" value="CAE7310764.1"/>
    <property type="molecule type" value="Genomic_DNA"/>
</dbReference>
<organism evidence="2 3">
    <name type="scientific">Symbiodinium natans</name>
    <dbReference type="NCBI Taxonomy" id="878477"/>
    <lineage>
        <taxon>Eukaryota</taxon>
        <taxon>Sar</taxon>
        <taxon>Alveolata</taxon>
        <taxon>Dinophyceae</taxon>
        <taxon>Suessiales</taxon>
        <taxon>Symbiodiniaceae</taxon>
        <taxon>Symbiodinium</taxon>
    </lineage>
</organism>
<gene>
    <name evidence="2" type="primary">RE2</name>
    <name evidence="2" type="ORF">SNAT2548_LOCUS16327</name>
</gene>
<comment type="caution">
    <text evidence="2">The sequence shown here is derived from an EMBL/GenBank/DDBJ whole genome shotgun (WGS) entry which is preliminary data.</text>
</comment>
<feature type="region of interest" description="Disordered" evidence="1">
    <location>
        <begin position="255"/>
        <end position="305"/>
    </location>
</feature>
<dbReference type="CDD" id="cd00303">
    <property type="entry name" value="retropepsin_like"/>
    <property type="match status" value="1"/>
</dbReference>